<evidence type="ECO:0000256" key="1">
    <source>
        <dbReference type="SAM" id="MobiDB-lite"/>
    </source>
</evidence>
<dbReference type="OrthoDB" id="9766847at2"/>
<dbReference type="InterPro" id="IPR054120">
    <property type="entry name" value="PBPA_dimer"/>
</dbReference>
<dbReference type="Proteomes" id="UP000000844">
    <property type="component" value="Chromosome"/>
</dbReference>
<dbReference type="GO" id="GO:0005886">
    <property type="term" value="C:plasma membrane"/>
    <property type="evidence" value="ECO:0007669"/>
    <property type="project" value="TreeGrafter"/>
</dbReference>
<dbReference type="GO" id="GO:0071972">
    <property type="term" value="F:peptidoglycan L,D-transpeptidase activity"/>
    <property type="evidence" value="ECO:0007669"/>
    <property type="project" value="TreeGrafter"/>
</dbReference>
<organism evidence="4 5">
    <name type="scientific">Stackebrandtia nassauensis (strain DSM 44728 / CIP 108903 / NRRL B-16338 / NBRC 102104 / LLR-40K-21)</name>
    <dbReference type="NCBI Taxonomy" id="446470"/>
    <lineage>
        <taxon>Bacteria</taxon>
        <taxon>Bacillati</taxon>
        <taxon>Actinomycetota</taxon>
        <taxon>Actinomycetes</taxon>
        <taxon>Glycomycetales</taxon>
        <taxon>Glycomycetaceae</taxon>
        <taxon>Stackebrandtia</taxon>
    </lineage>
</organism>
<dbReference type="Pfam" id="PF00905">
    <property type="entry name" value="Transpeptidase"/>
    <property type="match status" value="1"/>
</dbReference>
<feature type="region of interest" description="Disordered" evidence="1">
    <location>
        <begin position="413"/>
        <end position="442"/>
    </location>
</feature>
<dbReference type="Pfam" id="PF21922">
    <property type="entry name" value="PBP_dimer_2"/>
    <property type="match status" value="1"/>
</dbReference>
<dbReference type="STRING" id="446470.Snas_6473"/>
<dbReference type="GO" id="GO:0071555">
    <property type="term" value="P:cell wall organization"/>
    <property type="evidence" value="ECO:0007669"/>
    <property type="project" value="TreeGrafter"/>
</dbReference>
<dbReference type="HOGENOM" id="CLU_009289_1_0_11"/>
<protein>
    <submittedName>
        <fullName evidence="4">Penicillin-binding protein transpeptidase</fullName>
    </submittedName>
</protein>
<proteinExistence type="predicted"/>
<evidence type="ECO:0000313" key="5">
    <source>
        <dbReference type="Proteomes" id="UP000000844"/>
    </source>
</evidence>
<evidence type="ECO:0000259" key="3">
    <source>
        <dbReference type="Pfam" id="PF21922"/>
    </source>
</evidence>
<dbReference type="AlphaFoldDB" id="D3Q5M8"/>
<accession>D3Q5M8</accession>
<dbReference type="InterPro" id="IPR001460">
    <property type="entry name" value="PCN-bd_Tpept"/>
</dbReference>
<feature type="domain" description="Penicillin binding protein A dimerisation" evidence="3">
    <location>
        <begin position="52"/>
        <end position="134"/>
    </location>
</feature>
<dbReference type="Gene3D" id="3.90.1310.10">
    <property type="entry name" value="Penicillin-binding protein 2a (Domain 2)"/>
    <property type="match status" value="1"/>
</dbReference>
<dbReference type="PANTHER" id="PTHR30627:SF24">
    <property type="entry name" value="PENICILLIN-BINDING PROTEIN 4B"/>
    <property type="match status" value="1"/>
</dbReference>
<reference evidence="4 5" key="1">
    <citation type="journal article" date="2009" name="Stand. Genomic Sci.">
        <title>Complete genome sequence of Stackebrandtia nassauensis type strain (LLR-40K-21).</title>
        <authorList>
            <person name="Munk C."/>
            <person name="Lapidus A."/>
            <person name="Copeland A."/>
            <person name="Jando M."/>
            <person name="Mayilraj S."/>
            <person name="Glavina Del Rio T."/>
            <person name="Nolan M."/>
            <person name="Chen F."/>
            <person name="Lucas S."/>
            <person name="Tice H."/>
            <person name="Cheng J.F."/>
            <person name="Han C."/>
            <person name="Detter J.C."/>
            <person name="Bruce D."/>
            <person name="Goodwin L."/>
            <person name="Chain P."/>
            <person name="Pitluck S."/>
            <person name="Goker M."/>
            <person name="Ovchinikova G."/>
            <person name="Pati A."/>
            <person name="Ivanova N."/>
            <person name="Mavromatis K."/>
            <person name="Chen A."/>
            <person name="Palaniappan K."/>
            <person name="Land M."/>
            <person name="Hauser L."/>
            <person name="Chang Y.J."/>
            <person name="Jeffries C.D."/>
            <person name="Bristow J."/>
            <person name="Eisen J.A."/>
            <person name="Markowitz V."/>
            <person name="Hugenholtz P."/>
            <person name="Kyrpides N.C."/>
            <person name="Klenk H.P."/>
        </authorList>
    </citation>
    <scope>NUCLEOTIDE SEQUENCE [LARGE SCALE GENOMIC DNA]</scope>
    <source>
        <strain evidence="5">DSM 44728 / CIP 108903 / NRRL B-16338 / NBRC 102104 / LLR-40K-21</strain>
    </source>
</reference>
<feature type="domain" description="Penicillin-binding protein transpeptidase" evidence="2">
    <location>
        <begin position="157"/>
        <end position="487"/>
    </location>
</feature>
<dbReference type="InterPro" id="IPR050515">
    <property type="entry name" value="Beta-lactam/transpept"/>
</dbReference>
<dbReference type="PANTHER" id="PTHR30627">
    <property type="entry name" value="PEPTIDOGLYCAN D,D-TRANSPEPTIDASE"/>
    <property type="match status" value="1"/>
</dbReference>
<sequence>MNAPIRKVTIVVIVLFSLLFLNLNWVQFVQHQTYTDSAYNTRTTVEEYSRQRGSILAGSETLAKSTETKGKLKYQREYPEGEPYAHLVGYKSLYNGSKGLERYQDDILSGDDPSLFVDRLSETFTGEQVPGGNVVTSLNPKLQKQAWEALQGFDNPGAAVAVDPKTGQILAQVSTPSYDDNPMASHDTVEASEAIEAENAKTPDPMLDRSTQDFYPPGSVMKIITAATALEAGITPDTKLKSGSTYKPPQTDQVVKNAANQCSETETLRSAFAKSCNTTFARLCVENFEGKVDNGAESFVEMAETFGFGNDEYATPLPVIASQVDTEEQSVIESPAFLAQACFGQNNVRATPMMMALSASIVANGGDQMAPNLIKELQAPDKTTLKGMETDTMTSIDSGVAEDLKSLMESVVEDPQGTGGNAKVPGATVGGKTGTAENGDGNPEHGWFAGFAMDDNGEPKIAVSVFLSQAGDGGSGEATRIAGELMKTALGK</sequence>
<dbReference type="RefSeq" id="WP_013021659.1">
    <property type="nucleotide sequence ID" value="NC_013947.1"/>
</dbReference>
<dbReference type="GO" id="GO:0008658">
    <property type="term" value="F:penicillin binding"/>
    <property type="evidence" value="ECO:0007669"/>
    <property type="project" value="InterPro"/>
</dbReference>
<dbReference type="Gene3D" id="3.40.710.10">
    <property type="entry name" value="DD-peptidase/beta-lactamase superfamily"/>
    <property type="match status" value="1"/>
</dbReference>
<dbReference type="KEGG" id="sna:Snas_6473"/>
<evidence type="ECO:0000259" key="2">
    <source>
        <dbReference type="Pfam" id="PF00905"/>
    </source>
</evidence>
<name>D3Q5M8_STANL</name>
<dbReference type="eggNOG" id="COG0768">
    <property type="taxonomic scope" value="Bacteria"/>
</dbReference>
<keyword evidence="5" id="KW-1185">Reference proteome</keyword>
<dbReference type="EMBL" id="CP001778">
    <property type="protein sequence ID" value="ADD46088.1"/>
    <property type="molecule type" value="Genomic_DNA"/>
</dbReference>
<gene>
    <name evidence="4" type="ordered locus">Snas_6473</name>
</gene>
<evidence type="ECO:0000313" key="4">
    <source>
        <dbReference type="EMBL" id="ADD46088.1"/>
    </source>
</evidence>
<dbReference type="SUPFAM" id="SSF56601">
    <property type="entry name" value="beta-lactamase/transpeptidase-like"/>
    <property type="match status" value="1"/>
</dbReference>
<dbReference type="InterPro" id="IPR012338">
    <property type="entry name" value="Beta-lactam/transpept-like"/>
</dbReference>